<protein>
    <submittedName>
        <fullName evidence="2">Stage II sporulation protein M</fullName>
    </submittedName>
</protein>
<keyword evidence="1" id="KW-1133">Transmembrane helix</keyword>
<sequence length="329" mass="35906">MWHPRTVESLAFAKAHEAQWNRLRQLTAKASLTGPESDEFVRLYQEAGAHLAIVRTQAPDADLILTLSATVGAARARLTETRGASVRSFLRALTVSLPLAFYRLRWWTHAVAGVTVAVAVLVMVYFALNPAQISQLGPHEYLRNYADEAFAAYYREYPGADFGAMVWTNNAWLALQAVGGGITGIFPVYVLLQNAVAVGQAGAILNYFDSLPVFFQLILPHGLLELTAIFVAGATGLKLFWTALLPGDQPRLEAIAAEGRHTIYVAVGLVGVLFVSALLEGFLTPSYLHWGLKIAIGAAVWLTFWLWVYVFGRAALRSSTQQPSVAYAA</sequence>
<feature type="transmembrane region" description="Helical" evidence="1">
    <location>
        <begin position="290"/>
        <end position="310"/>
    </location>
</feature>
<dbReference type="Pfam" id="PF01944">
    <property type="entry name" value="SpoIIM"/>
    <property type="match status" value="1"/>
</dbReference>
<proteinExistence type="predicted"/>
<evidence type="ECO:0000313" key="2">
    <source>
        <dbReference type="EMBL" id="QOR45183.1"/>
    </source>
</evidence>
<dbReference type="Proteomes" id="UP000595053">
    <property type="component" value="Chromosome"/>
</dbReference>
<feature type="transmembrane region" description="Helical" evidence="1">
    <location>
        <begin position="213"/>
        <end position="241"/>
    </location>
</feature>
<feature type="transmembrane region" description="Helical" evidence="1">
    <location>
        <begin position="106"/>
        <end position="128"/>
    </location>
</feature>
<evidence type="ECO:0000256" key="1">
    <source>
        <dbReference type="SAM" id="Phobius"/>
    </source>
</evidence>
<keyword evidence="3" id="KW-1185">Reference proteome</keyword>
<feature type="transmembrane region" description="Helical" evidence="1">
    <location>
        <begin position="171"/>
        <end position="192"/>
    </location>
</feature>
<reference evidence="2 3" key="1">
    <citation type="submission" date="2020-10" db="EMBL/GenBank/DDBJ databases">
        <title>Trueperella pecoris sp. nov. isolated from bovine and porcine specimens.</title>
        <authorList>
            <person name="Schoenecker L."/>
            <person name="Schnydrig P."/>
            <person name="Brodard I."/>
            <person name="Thomann A."/>
            <person name="Hemphill A."/>
            <person name="Rodriguez-Campos S."/>
            <person name="Perreten V."/>
            <person name="Jores J."/>
            <person name="Kittl S."/>
        </authorList>
    </citation>
    <scope>NUCLEOTIDE SEQUENCE [LARGE SCALE GENOMIC DNA]</scope>
    <source>
        <strain evidence="2 3">15A0121</strain>
    </source>
</reference>
<name>A0A7M1QTK9_9ACTO</name>
<evidence type="ECO:0000313" key="3">
    <source>
        <dbReference type="Proteomes" id="UP000595053"/>
    </source>
</evidence>
<accession>A0A7M1QTK9</accession>
<organism evidence="2 3">
    <name type="scientific">Trueperella pecoris</name>
    <dbReference type="NCBI Taxonomy" id="2733571"/>
    <lineage>
        <taxon>Bacteria</taxon>
        <taxon>Bacillati</taxon>
        <taxon>Actinomycetota</taxon>
        <taxon>Actinomycetes</taxon>
        <taxon>Actinomycetales</taxon>
        <taxon>Actinomycetaceae</taxon>
        <taxon>Trueperella</taxon>
    </lineage>
</organism>
<feature type="transmembrane region" description="Helical" evidence="1">
    <location>
        <begin position="261"/>
        <end position="283"/>
    </location>
</feature>
<dbReference type="PANTHER" id="PTHR35337:SF1">
    <property type="entry name" value="SLR1478 PROTEIN"/>
    <property type="match status" value="1"/>
</dbReference>
<keyword evidence="1" id="KW-0812">Transmembrane</keyword>
<dbReference type="PANTHER" id="PTHR35337">
    <property type="entry name" value="SLR1478 PROTEIN"/>
    <property type="match status" value="1"/>
</dbReference>
<dbReference type="AlphaFoldDB" id="A0A7M1QTK9"/>
<keyword evidence="1" id="KW-0472">Membrane</keyword>
<gene>
    <name evidence="2" type="ORF">INS88_07825</name>
</gene>
<dbReference type="InterPro" id="IPR002798">
    <property type="entry name" value="SpoIIM-like"/>
</dbReference>
<dbReference type="EMBL" id="CP063213">
    <property type="protein sequence ID" value="QOR45183.1"/>
    <property type="molecule type" value="Genomic_DNA"/>
</dbReference>